<dbReference type="Proteomes" id="UP000288805">
    <property type="component" value="Unassembled WGS sequence"/>
</dbReference>
<gene>
    <name evidence="8" type="primary">COPT6_0</name>
    <name evidence="8" type="ORF">CK203_007553</name>
</gene>
<dbReference type="AlphaFoldDB" id="A0A438G146"/>
<feature type="transmembrane region" description="Helical" evidence="6">
    <location>
        <begin position="296"/>
        <end position="316"/>
    </location>
</feature>
<feature type="compositionally biased region" description="Basic and acidic residues" evidence="7">
    <location>
        <begin position="20"/>
        <end position="35"/>
    </location>
</feature>
<dbReference type="PANTHER" id="PTHR12483:SF24">
    <property type="entry name" value="COPPER TRANSPORTER 2-RELATED"/>
    <property type="match status" value="1"/>
</dbReference>
<evidence type="ECO:0000256" key="7">
    <source>
        <dbReference type="SAM" id="MobiDB-lite"/>
    </source>
</evidence>
<feature type="transmembrane region" description="Helical" evidence="6">
    <location>
        <begin position="102"/>
        <end position="121"/>
    </location>
</feature>
<keyword evidence="2 6" id="KW-0812">Transmembrane</keyword>
<keyword evidence="6" id="KW-0813">Transport</keyword>
<keyword evidence="4 6" id="KW-1133">Transmembrane helix</keyword>
<evidence type="ECO:0000313" key="9">
    <source>
        <dbReference type="Proteomes" id="UP000288805"/>
    </source>
</evidence>
<proteinExistence type="inferred from homology"/>
<reference evidence="8 9" key="1">
    <citation type="journal article" date="2018" name="PLoS Genet.">
        <title>Population sequencing reveals clonal diversity and ancestral inbreeding in the grapevine cultivar Chardonnay.</title>
        <authorList>
            <person name="Roach M.J."/>
            <person name="Johnson D.L."/>
            <person name="Bohlmann J."/>
            <person name="van Vuuren H.J."/>
            <person name="Jones S.J."/>
            <person name="Pretorius I.S."/>
            <person name="Schmidt S.A."/>
            <person name="Borneman A.R."/>
        </authorList>
    </citation>
    <scope>NUCLEOTIDE SEQUENCE [LARGE SCALE GENOMIC DNA]</scope>
    <source>
        <strain evidence="9">cv. Chardonnay</strain>
        <tissue evidence="8">Leaf</tissue>
    </source>
</reference>
<dbReference type="GO" id="GO:0016020">
    <property type="term" value="C:membrane"/>
    <property type="evidence" value="ECO:0007669"/>
    <property type="project" value="UniProtKB-SubCell"/>
</dbReference>
<feature type="transmembrane region" description="Helical" evidence="6">
    <location>
        <begin position="359"/>
        <end position="379"/>
    </location>
</feature>
<protein>
    <recommendedName>
        <fullName evidence="6">Copper transport protein</fullName>
    </recommendedName>
</protein>
<evidence type="ECO:0000256" key="5">
    <source>
        <dbReference type="ARBA" id="ARBA00023136"/>
    </source>
</evidence>
<keyword evidence="5 6" id="KW-0472">Membrane</keyword>
<evidence type="ECO:0000313" key="8">
    <source>
        <dbReference type="EMBL" id="RVW65865.1"/>
    </source>
</evidence>
<accession>A0A438G146</accession>
<dbReference type="InterPro" id="IPR007274">
    <property type="entry name" value="Cop_transporter"/>
</dbReference>
<comment type="caution">
    <text evidence="6">Lacks conserved residue(s) required for the propagation of feature annotation.</text>
</comment>
<keyword evidence="6" id="KW-0406">Ion transport</keyword>
<evidence type="ECO:0000256" key="3">
    <source>
        <dbReference type="ARBA" id="ARBA00022796"/>
    </source>
</evidence>
<dbReference type="Pfam" id="PF04145">
    <property type="entry name" value="Ctr"/>
    <property type="match status" value="4"/>
</dbReference>
<feature type="transmembrane region" description="Helical" evidence="6">
    <location>
        <begin position="167"/>
        <end position="190"/>
    </location>
</feature>
<sequence>MGLTNTSITSIETVKREKKKTQERGEKQREKEKRVFRGSPMNSSDEMPGVGGEIAAPPGPPPPPPMNIHHHKLHRVVMHPTFFWGKNAEILFSGWPGTRTGMYVLSLVFVFVVSVLVEMLSHSQLIKSSTNSLLGGAAETIIHGVRVGLAYMVMLALMSFNAGSSLWLLLGIVWGPQITVFSAIVAHLHFFSFVDEPILLEKKANQTRSGFTRAGKNQKESITLSSIYINPISLFPKPKHVTGMDQDHDHMHMSPPPANSTGMSPMHHMEMMMHMTFYWGKEAEILFSGWPGARSGMYALALIVVFVTGIIVEWLSYCRLIKPGSTHVAAGVVQTLLHAIRIGLAYMVMLALMSFNGGVFLVAVAGHAVGFLVFGSRVFRGSEMVSLEKTSDLP</sequence>
<comment type="caution">
    <text evidence="8">The sequence shown here is derived from an EMBL/GenBank/DDBJ whole genome shotgun (WGS) entry which is preliminary data.</text>
</comment>
<feature type="transmembrane region" description="Helical" evidence="6">
    <location>
        <begin position="328"/>
        <end position="353"/>
    </location>
</feature>
<keyword evidence="6" id="KW-0186">Copper</keyword>
<comment type="subcellular location">
    <subcellularLocation>
        <location evidence="6">Membrane</location>
        <topology evidence="6">Multi-pass membrane protein</topology>
    </subcellularLocation>
</comment>
<feature type="compositionally biased region" description="Polar residues" evidence="7">
    <location>
        <begin position="1"/>
        <end position="12"/>
    </location>
</feature>
<dbReference type="GO" id="GO:0005375">
    <property type="term" value="F:copper ion transmembrane transporter activity"/>
    <property type="evidence" value="ECO:0007669"/>
    <property type="project" value="UniProtKB-UniRule"/>
</dbReference>
<evidence type="ECO:0000256" key="2">
    <source>
        <dbReference type="ARBA" id="ARBA00022692"/>
    </source>
</evidence>
<dbReference type="OrthoDB" id="73901at2759"/>
<dbReference type="EMBL" id="QGNW01000684">
    <property type="protein sequence ID" value="RVW65865.1"/>
    <property type="molecule type" value="Genomic_DNA"/>
</dbReference>
<organism evidence="8 9">
    <name type="scientific">Vitis vinifera</name>
    <name type="common">Grape</name>
    <dbReference type="NCBI Taxonomy" id="29760"/>
    <lineage>
        <taxon>Eukaryota</taxon>
        <taxon>Viridiplantae</taxon>
        <taxon>Streptophyta</taxon>
        <taxon>Embryophyta</taxon>
        <taxon>Tracheophyta</taxon>
        <taxon>Spermatophyta</taxon>
        <taxon>Magnoliopsida</taxon>
        <taxon>eudicotyledons</taxon>
        <taxon>Gunneridae</taxon>
        <taxon>Pentapetalae</taxon>
        <taxon>rosids</taxon>
        <taxon>Vitales</taxon>
        <taxon>Vitaceae</taxon>
        <taxon>Viteae</taxon>
        <taxon>Vitis</taxon>
    </lineage>
</organism>
<evidence type="ECO:0000256" key="1">
    <source>
        <dbReference type="ARBA" id="ARBA00006921"/>
    </source>
</evidence>
<feature type="transmembrane region" description="Helical" evidence="6">
    <location>
        <begin position="141"/>
        <end position="160"/>
    </location>
</feature>
<dbReference type="PANTHER" id="PTHR12483">
    <property type="entry name" value="SOLUTE CARRIER FAMILY 31 COPPER TRANSPORTERS"/>
    <property type="match status" value="1"/>
</dbReference>
<comment type="similarity">
    <text evidence="1 6">Belongs to the copper transporter (Ctr) (TC 1.A.56) family. SLC31A subfamily.</text>
</comment>
<name>A0A438G146_VITVI</name>
<feature type="region of interest" description="Disordered" evidence="7">
    <location>
        <begin position="1"/>
        <end position="64"/>
    </location>
</feature>
<evidence type="ECO:0000256" key="4">
    <source>
        <dbReference type="ARBA" id="ARBA00022989"/>
    </source>
</evidence>
<keyword evidence="3 6" id="KW-0187">Copper transport</keyword>
<evidence type="ECO:0000256" key="6">
    <source>
        <dbReference type="RuleBase" id="RU367022"/>
    </source>
</evidence>